<proteinExistence type="predicted"/>
<keyword evidence="2" id="KW-1185">Reference proteome</keyword>
<feature type="non-terminal residue" evidence="1">
    <location>
        <position position="98"/>
    </location>
</feature>
<accession>A0AA36MRM4</accession>
<protein>
    <submittedName>
        <fullName evidence="1">Uncharacterized protein</fullName>
    </submittedName>
</protein>
<name>A0AA36MRM4_9DINO</name>
<sequence>APLRLAQRCSAAEKTRREQQLAARLPSGAAALGVGASLDGTFLRFFVRLPGQPDQESPLAPGAAASAAAVGALLGCQSEVFATSGPAEPQVEPPEKTK</sequence>
<dbReference type="Proteomes" id="UP001178507">
    <property type="component" value="Unassembled WGS sequence"/>
</dbReference>
<dbReference type="EMBL" id="CAUJNA010000976">
    <property type="protein sequence ID" value="CAJ1383070.1"/>
    <property type="molecule type" value="Genomic_DNA"/>
</dbReference>
<organism evidence="1 2">
    <name type="scientific">Effrenium voratum</name>
    <dbReference type="NCBI Taxonomy" id="2562239"/>
    <lineage>
        <taxon>Eukaryota</taxon>
        <taxon>Sar</taxon>
        <taxon>Alveolata</taxon>
        <taxon>Dinophyceae</taxon>
        <taxon>Suessiales</taxon>
        <taxon>Symbiodiniaceae</taxon>
        <taxon>Effrenium</taxon>
    </lineage>
</organism>
<evidence type="ECO:0000313" key="1">
    <source>
        <dbReference type="EMBL" id="CAJ1383070.1"/>
    </source>
</evidence>
<gene>
    <name evidence="1" type="ORF">EVOR1521_LOCUS10280</name>
</gene>
<evidence type="ECO:0000313" key="2">
    <source>
        <dbReference type="Proteomes" id="UP001178507"/>
    </source>
</evidence>
<comment type="caution">
    <text evidence="1">The sequence shown here is derived from an EMBL/GenBank/DDBJ whole genome shotgun (WGS) entry which is preliminary data.</text>
</comment>
<dbReference type="AlphaFoldDB" id="A0AA36MRM4"/>
<feature type="non-terminal residue" evidence="1">
    <location>
        <position position="1"/>
    </location>
</feature>
<reference evidence="1" key="1">
    <citation type="submission" date="2023-08" db="EMBL/GenBank/DDBJ databases">
        <authorList>
            <person name="Chen Y."/>
            <person name="Shah S."/>
            <person name="Dougan E. K."/>
            <person name="Thang M."/>
            <person name="Chan C."/>
        </authorList>
    </citation>
    <scope>NUCLEOTIDE SEQUENCE</scope>
</reference>